<sequence length="186" mass="20492">MMGLTHLFIGTASALALTSSVYGIIPALIGGSIGGTISDIDTKNSIFSKYFKIKNIVIAIVIDLVLQGPILHYIFKANKVILLFGIILFFILLKLGKAQKHRGPTHSILALTLFSVSIAFFSLPILPAFIIGFISHLTLDILNKKPVNIFYPYNKGICLKFCYANKSTNTTLLFVGIIFTVYFLIF</sequence>
<keyword evidence="2" id="KW-1185">Reference proteome</keyword>
<reference evidence="1" key="1">
    <citation type="submission" date="2016-08" db="EMBL/GenBank/DDBJ databases">
        <authorList>
            <person name="Ngugi D.K."/>
            <person name="Miyake S."/>
            <person name="Stingl U."/>
        </authorList>
    </citation>
    <scope>NUCLEOTIDE SEQUENCE</scope>
    <source>
        <strain evidence="1">SCG-D08WGA-EpuloA1</strain>
    </source>
</reference>
<comment type="caution">
    <text evidence="1">The sequence shown here is derived from an EMBL/GenBank/DDBJ whole genome shotgun (WGS) entry which is preliminary data.</text>
</comment>
<accession>A0ACC8XHI1</accession>
<proteinExistence type="predicted"/>
<dbReference type="Proteomes" id="UP000188637">
    <property type="component" value="Unassembled WGS sequence"/>
</dbReference>
<protein>
    <submittedName>
        <fullName evidence="1">Uncharacterized protein</fullName>
    </submittedName>
</protein>
<evidence type="ECO:0000313" key="2">
    <source>
        <dbReference type="Proteomes" id="UP000188637"/>
    </source>
</evidence>
<gene>
    <name evidence="1" type="ORF">AN640_06770</name>
</gene>
<dbReference type="EMBL" id="LJHD01000165">
    <property type="protein sequence ID" value="ONI43107.1"/>
    <property type="molecule type" value="Genomic_DNA"/>
</dbReference>
<name>A0ACC8XHI1_9FIRM</name>
<evidence type="ECO:0000313" key="1">
    <source>
        <dbReference type="EMBL" id="ONI43107.1"/>
    </source>
</evidence>
<organism evidence="1 2">
    <name type="scientific">Candidatus Epulonipiscium fishelsonii</name>
    <dbReference type="NCBI Taxonomy" id="77094"/>
    <lineage>
        <taxon>Bacteria</taxon>
        <taxon>Bacillati</taxon>
        <taxon>Bacillota</taxon>
        <taxon>Clostridia</taxon>
        <taxon>Lachnospirales</taxon>
        <taxon>Lachnospiraceae</taxon>
        <taxon>Candidatus Epulonipiscium</taxon>
    </lineage>
</organism>